<accession>A0A2W0H281</accession>
<keyword evidence="2" id="KW-1185">Reference proteome</keyword>
<dbReference type="OrthoDB" id="2926828at2"/>
<sequence length="88" mass="10171">MFKLFKASPLNEKEYVQCPNCRSIHKDSKWNEIAVATYGPDSPDVKEAARNKAVSFPFQCPTCYMGFSAWKLTLLDKDEIEKLKPRRL</sequence>
<protein>
    <submittedName>
        <fullName evidence="1">Uncharacterized protein</fullName>
    </submittedName>
</protein>
<organism evidence="1 2">
    <name type="scientific">Alteribacter lacisalsi</name>
    <dbReference type="NCBI Taxonomy" id="2045244"/>
    <lineage>
        <taxon>Bacteria</taxon>
        <taxon>Bacillati</taxon>
        <taxon>Bacillota</taxon>
        <taxon>Bacilli</taxon>
        <taxon>Bacillales</taxon>
        <taxon>Bacillaceae</taxon>
        <taxon>Alteribacter</taxon>
    </lineage>
</organism>
<evidence type="ECO:0000313" key="1">
    <source>
        <dbReference type="EMBL" id="PYZ95893.1"/>
    </source>
</evidence>
<dbReference type="AlphaFoldDB" id="A0A2W0H281"/>
<comment type="caution">
    <text evidence="1">The sequence shown here is derived from an EMBL/GenBank/DDBJ whole genome shotgun (WGS) entry which is preliminary data.</text>
</comment>
<dbReference type="EMBL" id="PDOF01000003">
    <property type="protein sequence ID" value="PYZ95893.1"/>
    <property type="molecule type" value="Genomic_DNA"/>
</dbReference>
<dbReference type="Proteomes" id="UP000248066">
    <property type="component" value="Unassembled WGS sequence"/>
</dbReference>
<gene>
    <name evidence="1" type="ORF">CR205_16065</name>
</gene>
<reference evidence="1 2" key="1">
    <citation type="submission" date="2017-10" db="EMBL/GenBank/DDBJ databases">
        <title>Bacillus sp. nov., a halophilic bacterium isolated from a Yangshapao Lake.</title>
        <authorList>
            <person name="Wang H."/>
        </authorList>
    </citation>
    <scope>NUCLEOTIDE SEQUENCE [LARGE SCALE GENOMIC DNA]</scope>
    <source>
        <strain evidence="1 2">YSP-3</strain>
    </source>
</reference>
<dbReference type="RefSeq" id="WP_110521170.1">
    <property type="nucleotide sequence ID" value="NZ_PDOF01000003.1"/>
</dbReference>
<evidence type="ECO:0000313" key="2">
    <source>
        <dbReference type="Proteomes" id="UP000248066"/>
    </source>
</evidence>
<proteinExistence type="predicted"/>
<name>A0A2W0H281_9BACI</name>